<evidence type="ECO:0000313" key="2">
    <source>
        <dbReference type="Proteomes" id="UP000630615"/>
    </source>
</evidence>
<dbReference type="EMBL" id="BMKI01000012">
    <property type="protein sequence ID" value="GGD01912.1"/>
    <property type="molecule type" value="Genomic_DNA"/>
</dbReference>
<sequence>MKKKNEVALTYSKRPDKPLAVYDEGNKGKEIAWIYIDGEIHYIETVSEEVATAVKDLANRWKNTALLESWKKLHNEDYFITRSDGKTYLSRSFYGLEPEIGTPIEDVYSWFDSEFTDGGLEGLLHVMETMERYSPLMKLIYC</sequence>
<accession>A0ABQ1PR61</accession>
<reference evidence="2" key="1">
    <citation type="journal article" date="2019" name="Int. J. Syst. Evol. Microbiol.">
        <title>The Global Catalogue of Microorganisms (GCM) 10K type strain sequencing project: providing services to taxonomists for standard genome sequencing and annotation.</title>
        <authorList>
            <consortium name="The Broad Institute Genomics Platform"/>
            <consortium name="The Broad Institute Genome Sequencing Center for Infectious Disease"/>
            <person name="Wu L."/>
            <person name="Ma J."/>
        </authorList>
    </citation>
    <scope>NUCLEOTIDE SEQUENCE [LARGE SCALE GENOMIC DNA]</scope>
    <source>
        <strain evidence="2">CGMCC 1.15942</strain>
    </source>
</reference>
<comment type="caution">
    <text evidence="1">The sequence shown here is derived from an EMBL/GenBank/DDBJ whole genome shotgun (WGS) entry which is preliminary data.</text>
</comment>
<proteinExistence type="predicted"/>
<evidence type="ECO:0000313" key="1">
    <source>
        <dbReference type="EMBL" id="GGD01912.1"/>
    </source>
</evidence>
<keyword evidence="2" id="KW-1185">Reference proteome</keyword>
<dbReference type="Proteomes" id="UP000630615">
    <property type="component" value="Unassembled WGS sequence"/>
</dbReference>
<gene>
    <name evidence="1" type="ORF">GCM10011573_34310</name>
</gene>
<protein>
    <submittedName>
        <fullName evidence="1">Uncharacterized protein</fullName>
    </submittedName>
</protein>
<organism evidence="1 2">
    <name type="scientific">Enterococcus wangshanyuanii</name>
    <dbReference type="NCBI Taxonomy" id="2005703"/>
    <lineage>
        <taxon>Bacteria</taxon>
        <taxon>Bacillati</taxon>
        <taxon>Bacillota</taxon>
        <taxon>Bacilli</taxon>
        <taxon>Lactobacillales</taxon>
        <taxon>Enterococcaceae</taxon>
        <taxon>Enterococcus</taxon>
    </lineage>
</organism>
<dbReference type="RefSeq" id="WP_088271842.1">
    <property type="nucleotide sequence ID" value="NZ_BMKI01000012.1"/>
</dbReference>
<name>A0ABQ1PR61_9ENTE</name>